<feature type="compositionally biased region" description="Basic and acidic residues" evidence="1">
    <location>
        <begin position="1"/>
        <end position="16"/>
    </location>
</feature>
<reference evidence="2" key="2">
    <citation type="journal article" date="2014" name="Nat. Commun.">
        <title>The emerging biofuel crop Camelina sativa retains a highly undifferentiated hexaploid genome structure.</title>
        <authorList>
            <person name="Kagale S."/>
            <person name="Koh C."/>
            <person name="Nixon J."/>
            <person name="Bollina V."/>
            <person name="Clarke W.E."/>
            <person name="Tuteja R."/>
            <person name="Spillane C."/>
            <person name="Robinson S.J."/>
            <person name="Links M.G."/>
            <person name="Clarke C."/>
            <person name="Higgins E.E."/>
            <person name="Huebert T."/>
            <person name="Sharpe A.G."/>
            <person name="Parkin I.A."/>
        </authorList>
    </citation>
    <scope>NUCLEOTIDE SEQUENCE [LARGE SCALE GENOMIC DNA]</scope>
    <source>
        <strain evidence="2">r\DH55</strain>
    </source>
</reference>
<gene>
    <name evidence="3 4" type="primary">LOC104789577</name>
</gene>
<feature type="compositionally biased region" description="Polar residues" evidence="1">
    <location>
        <begin position="162"/>
        <end position="174"/>
    </location>
</feature>
<organism evidence="2 3">
    <name type="scientific">Camelina sativa</name>
    <name type="common">False flax</name>
    <name type="synonym">Myagrum sativum</name>
    <dbReference type="NCBI Taxonomy" id="90675"/>
    <lineage>
        <taxon>Eukaryota</taxon>
        <taxon>Viridiplantae</taxon>
        <taxon>Streptophyta</taxon>
        <taxon>Embryophyta</taxon>
        <taxon>Tracheophyta</taxon>
        <taxon>Spermatophyta</taxon>
        <taxon>Magnoliopsida</taxon>
        <taxon>eudicotyledons</taxon>
        <taxon>Gunneridae</taxon>
        <taxon>Pentapetalae</taxon>
        <taxon>rosids</taxon>
        <taxon>malvids</taxon>
        <taxon>Brassicales</taxon>
        <taxon>Brassicaceae</taxon>
        <taxon>Camelineae</taxon>
        <taxon>Camelina</taxon>
    </lineage>
</organism>
<reference evidence="3 4" key="3">
    <citation type="submission" date="2025-05" db="UniProtKB">
        <authorList>
            <consortium name="RefSeq"/>
        </authorList>
    </citation>
    <scope>IDENTIFICATION</scope>
    <source>
        <tissue evidence="3 4">Leaf</tissue>
    </source>
</reference>
<evidence type="ECO:0000256" key="1">
    <source>
        <dbReference type="SAM" id="MobiDB-lite"/>
    </source>
</evidence>
<accession>A0ABM1Q9M2</accession>
<dbReference type="RefSeq" id="XP_019083463.1">
    <property type="nucleotide sequence ID" value="XM_019227918.1"/>
</dbReference>
<dbReference type="RefSeq" id="XP_019083460.1">
    <property type="nucleotide sequence ID" value="XM_019227915.1"/>
</dbReference>
<feature type="region of interest" description="Disordered" evidence="1">
    <location>
        <begin position="135"/>
        <end position="186"/>
    </location>
</feature>
<evidence type="ECO:0000313" key="4">
    <source>
        <dbReference type="RefSeq" id="XP_019083463.1"/>
    </source>
</evidence>
<feature type="compositionally biased region" description="Polar residues" evidence="1">
    <location>
        <begin position="135"/>
        <end position="145"/>
    </location>
</feature>
<dbReference type="GeneID" id="104789577"/>
<evidence type="ECO:0000313" key="3">
    <source>
        <dbReference type="RefSeq" id="XP_019083460.1"/>
    </source>
</evidence>
<feature type="region of interest" description="Disordered" evidence="1">
    <location>
        <begin position="44"/>
        <end position="71"/>
    </location>
</feature>
<evidence type="ECO:0000313" key="2">
    <source>
        <dbReference type="Proteomes" id="UP000694864"/>
    </source>
</evidence>
<sequence>MTDKYAKNHGDEKACESRNSVLAGNDDGIKLKLTVEYCDTAAKARREDGNGKRKAVIGSGEANTFGNDGMKTSRKKLSLALPPQSQKKDLCGEEELTNGVSAAYKENKKPNSNGKKLSLGLKQPCKDTLTSFQTSAAKSENNRQNRVAELSEVSKTKVVHAQTETELEMNQNENARSRGEFENLVL</sequence>
<name>A0ABM1Q9M2_CAMSA</name>
<feature type="compositionally biased region" description="Basic and acidic residues" evidence="1">
    <location>
        <begin position="175"/>
        <end position="186"/>
    </location>
</feature>
<reference evidence="2" key="1">
    <citation type="journal article" date="1997" name="Nucleic Acids Res.">
        <title>tRNAscan-SE: a program for improved detection of transfer RNA genes in genomic sequence.</title>
        <authorList>
            <person name="Lowe T.M."/>
            <person name="Eddy S.R."/>
        </authorList>
    </citation>
    <scope>NUCLEOTIDE SEQUENCE [LARGE SCALE GENOMIC DNA]</scope>
    <source>
        <strain evidence="2">r\DH55</strain>
    </source>
</reference>
<keyword evidence="2" id="KW-1185">Reference proteome</keyword>
<feature type="region of interest" description="Disordered" evidence="1">
    <location>
        <begin position="1"/>
        <end position="21"/>
    </location>
</feature>
<proteinExistence type="predicted"/>
<protein>
    <submittedName>
        <fullName evidence="3 4">Probable ubiquitin-conjugating enzyme E2 37</fullName>
    </submittedName>
</protein>
<dbReference type="Proteomes" id="UP000694864">
    <property type="component" value="Chromosome 1"/>
</dbReference>